<dbReference type="PANTHER" id="PTHR23074">
    <property type="entry name" value="AAA DOMAIN-CONTAINING"/>
    <property type="match status" value="1"/>
</dbReference>
<organism evidence="6 7">
    <name type="scientific">Tritrichomonas musculus</name>
    <dbReference type="NCBI Taxonomy" id="1915356"/>
    <lineage>
        <taxon>Eukaryota</taxon>
        <taxon>Metamonada</taxon>
        <taxon>Parabasalia</taxon>
        <taxon>Tritrichomonadida</taxon>
        <taxon>Tritrichomonadidae</taxon>
        <taxon>Tritrichomonas</taxon>
    </lineage>
</organism>
<dbReference type="SMART" id="SM00382">
    <property type="entry name" value="AAA"/>
    <property type="match status" value="1"/>
</dbReference>
<comment type="similarity">
    <text evidence="3">Belongs to the AAA ATPase family.</text>
</comment>
<keyword evidence="2 3" id="KW-0067">ATP-binding</keyword>
<feature type="region of interest" description="Disordered" evidence="4">
    <location>
        <begin position="83"/>
        <end position="136"/>
    </location>
</feature>
<dbReference type="Pfam" id="PF17862">
    <property type="entry name" value="AAA_lid_3"/>
    <property type="match status" value="1"/>
</dbReference>
<feature type="compositionally biased region" description="Gly residues" evidence="4">
    <location>
        <begin position="108"/>
        <end position="131"/>
    </location>
</feature>
<evidence type="ECO:0000256" key="2">
    <source>
        <dbReference type="ARBA" id="ARBA00022840"/>
    </source>
</evidence>
<evidence type="ECO:0000256" key="4">
    <source>
        <dbReference type="SAM" id="MobiDB-lite"/>
    </source>
</evidence>
<dbReference type="Pfam" id="PF09336">
    <property type="entry name" value="Vps4_C"/>
    <property type="match status" value="1"/>
</dbReference>
<gene>
    <name evidence="6" type="ORF">M9Y10_001863</name>
</gene>
<evidence type="ECO:0000259" key="5">
    <source>
        <dbReference type="SMART" id="SM00382"/>
    </source>
</evidence>
<dbReference type="InterPro" id="IPR036181">
    <property type="entry name" value="MIT_dom_sf"/>
</dbReference>
<comment type="caution">
    <text evidence="6">The sequence shown here is derived from an EMBL/GenBank/DDBJ whole genome shotgun (WGS) entry which is preliminary data.</text>
</comment>
<dbReference type="PROSITE" id="PS00674">
    <property type="entry name" value="AAA"/>
    <property type="match status" value="1"/>
</dbReference>
<dbReference type="InterPro" id="IPR003593">
    <property type="entry name" value="AAA+_ATPase"/>
</dbReference>
<feature type="domain" description="AAA+ ATPase" evidence="5">
    <location>
        <begin position="189"/>
        <end position="325"/>
    </location>
</feature>
<dbReference type="InterPro" id="IPR027417">
    <property type="entry name" value="P-loop_NTPase"/>
</dbReference>
<name>A0ABR2L8J4_9EUKA</name>
<dbReference type="InterPro" id="IPR003960">
    <property type="entry name" value="ATPase_AAA_CS"/>
</dbReference>
<dbReference type="Gene3D" id="3.40.50.300">
    <property type="entry name" value="P-loop containing nucleotide triphosphate hydrolases"/>
    <property type="match status" value="1"/>
</dbReference>
<dbReference type="InterPro" id="IPR015415">
    <property type="entry name" value="Spast_Vps4_C"/>
</dbReference>
<accession>A0ABR2L8J4</accession>
<proteinExistence type="inferred from homology"/>
<dbReference type="PANTHER" id="PTHR23074:SF83">
    <property type="entry name" value="VACUOLAR PROTEIN SORTING-ASSOCIATED PROTEIN 4A"/>
    <property type="match status" value="1"/>
</dbReference>
<dbReference type="InterPro" id="IPR003959">
    <property type="entry name" value="ATPase_AAA_core"/>
</dbReference>
<keyword evidence="1 3" id="KW-0547">Nucleotide-binding</keyword>
<evidence type="ECO:0000256" key="1">
    <source>
        <dbReference type="ARBA" id="ARBA00022741"/>
    </source>
</evidence>
<dbReference type="InterPro" id="IPR041569">
    <property type="entry name" value="AAA_lid_3"/>
</dbReference>
<dbReference type="Pfam" id="PF00004">
    <property type="entry name" value="AAA"/>
    <property type="match status" value="1"/>
</dbReference>
<protein>
    <recommendedName>
        <fullName evidence="5">AAA+ ATPase domain-containing protein</fullName>
    </recommendedName>
</protein>
<sequence>MSYRGNYGPGRDNSMKYFNDGLSKLKIASSQDKAGQFAMAKSLYQQAKANFNLALNQPDISGQLKDLATNYVTQIDQRITEIDNFQQVPAQQINPDGTKNRPRPTKKGSGGPPGSGGGGGNGGGGGGGNGGADDEANEFKDRISSAILVEKPNIKWSDVAGLAEAKRNLVQAVIMPLKIPQFFQGNRKPWRGILLYGPPGTGKSFLAKATATEANNSTFLTVSTSDLVSKWVGESEKLIRALFDTARSKTPAIIFIDEIDSLLSERSESDSESARRIKTEFLIQMDGVGKSMDGILLLAATNIPWGLDSAVRRRFEKKIYIPLPDFEARKALIKLKIKDTPTDLTDQQIDQLAQMTEGYSGADINILARDASMAPVNRIQQAQYFVMYNNQLWPCNPDQPGAVKATVLDMTPEQLKLLVPPNITLQDFINSLQKVKPSVSPKDLTRFDQWTQEFGTEGN</sequence>
<keyword evidence="7" id="KW-1185">Reference proteome</keyword>
<evidence type="ECO:0000313" key="7">
    <source>
        <dbReference type="Proteomes" id="UP001470230"/>
    </source>
</evidence>
<dbReference type="EMBL" id="JAPFFF010000001">
    <property type="protein sequence ID" value="KAK8899547.1"/>
    <property type="molecule type" value="Genomic_DNA"/>
</dbReference>
<evidence type="ECO:0000256" key="3">
    <source>
        <dbReference type="RuleBase" id="RU003651"/>
    </source>
</evidence>
<dbReference type="Proteomes" id="UP001470230">
    <property type="component" value="Unassembled WGS sequence"/>
</dbReference>
<reference evidence="6 7" key="1">
    <citation type="submission" date="2024-04" db="EMBL/GenBank/DDBJ databases">
        <title>Tritrichomonas musculus Genome.</title>
        <authorList>
            <person name="Alves-Ferreira E."/>
            <person name="Grigg M."/>
            <person name="Lorenzi H."/>
            <person name="Galac M."/>
        </authorList>
    </citation>
    <scope>NUCLEOTIDE SEQUENCE [LARGE SCALE GENOMIC DNA]</scope>
    <source>
        <strain evidence="6 7">EAF2021</strain>
    </source>
</reference>
<dbReference type="InterPro" id="IPR050304">
    <property type="entry name" value="MT-severing_AAA_ATPase"/>
</dbReference>
<dbReference type="SUPFAM" id="SSF52540">
    <property type="entry name" value="P-loop containing nucleoside triphosphate hydrolases"/>
    <property type="match status" value="1"/>
</dbReference>
<dbReference type="SUPFAM" id="SSF116846">
    <property type="entry name" value="MIT domain"/>
    <property type="match status" value="1"/>
</dbReference>
<evidence type="ECO:0000313" key="6">
    <source>
        <dbReference type="EMBL" id="KAK8899547.1"/>
    </source>
</evidence>
<feature type="compositionally biased region" description="Polar residues" evidence="4">
    <location>
        <begin position="83"/>
        <end position="97"/>
    </location>
</feature>
<dbReference type="Gene3D" id="1.10.8.60">
    <property type="match status" value="1"/>
</dbReference>